<dbReference type="AlphaFoldDB" id="A0A103XL03"/>
<dbReference type="GO" id="GO:0003677">
    <property type="term" value="F:DNA binding"/>
    <property type="evidence" value="ECO:0007669"/>
    <property type="project" value="UniProtKB-KW"/>
</dbReference>
<sequence length="622" mass="71926">MESHRRLSFPADPFNFISIIVSNDIKSARIKIPEKFTERHGGNLPETVTLKVPNGDIWQVDLINSNGAIRFSNGWMEFAEHYNLRFGHLLMFKYEGLSNFRVLIFDPSACEMVYPKNRNHQLAYNSTEIKARSSLDSCIKVNLDDSKETVKLEQEACSSWGQDHETKIKIDGEREGEYLSTRVKEKGRKRAIEAAKARFASNKPFFMVYMTPFHIVGRVNVRIPLWFMKENGSGLKKVERCVLRVGMDKRYKKWEIDLSDRALRMGGWKMFMKDNGVSVDDVCVFELIDPHQNLLKMDNKAMEEHQIGGSNCEQLPQFFKFYMPAHCSTQLQIPPAFVNYFKDYLPLKFVLVTSGKKSWEVDMNKVDDDVYFKRGWEEFVQDNSLTFGDFLMFYYNGGSKFFVSVFGNNNCLKEIEVLNNQSEQQPTCIQLGDEANRTGETKIISVEDTDLSFEVTLQRTYINKGCVHMPKVFYDRVKKFRPIAKLQHSGRTWDVKVSISSERYGFTKGWKKFVTENCVAIGDICCFKMIDIKPKFYLLDVNNGKLPKKKKDDAADDDDDCFYDALDEPSVNNNGVRKYTSDDIVDKQCRSPISVENEIPLQKQCITTFEFDKRNCEELEGA</sequence>
<keyword evidence="8" id="KW-1185">Reference proteome</keyword>
<evidence type="ECO:0000256" key="3">
    <source>
        <dbReference type="ARBA" id="ARBA00023125"/>
    </source>
</evidence>
<dbReference type="CDD" id="cd10017">
    <property type="entry name" value="B3_DNA"/>
    <property type="match status" value="4"/>
</dbReference>
<feature type="domain" description="TF-B3" evidence="6">
    <location>
        <begin position="331"/>
        <end position="409"/>
    </location>
</feature>
<keyword evidence="3" id="KW-0238">DNA-binding</keyword>
<dbReference type="PANTHER" id="PTHR31920:SF108">
    <property type="entry name" value="B3 DOMAIN-CONTAINING TRANSCRIPTION FACTOR VRN1-LIKE"/>
    <property type="match status" value="1"/>
</dbReference>
<dbReference type="SUPFAM" id="SSF101936">
    <property type="entry name" value="DNA-binding pseudobarrel domain"/>
    <property type="match status" value="4"/>
</dbReference>
<dbReference type="GO" id="GO:0005634">
    <property type="term" value="C:nucleus"/>
    <property type="evidence" value="ECO:0007669"/>
    <property type="project" value="UniProtKB-SubCell"/>
</dbReference>
<comment type="caution">
    <text evidence="7">The sequence shown here is derived from an EMBL/GenBank/DDBJ whole genome shotgun (WGS) entry which is preliminary data.</text>
</comment>
<dbReference type="InterPro" id="IPR015300">
    <property type="entry name" value="DNA-bd_pseudobarrel_sf"/>
</dbReference>
<keyword evidence="4" id="KW-0804">Transcription</keyword>
<gene>
    <name evidence="7" type="ORF">Ccrd_005391</name>
</gene>
<protein>
    <submittedName>
        <fullName evidence="7">B3 DNA binding domain-containing protein</fullName>
    </submittedName>
</protein>
<dbReference type="PANTHER" id="PTHR31920">
    <property type="entry name" value="B3 DOMAIN-CONTAINING"/>
    <property type="match status" value="1"/>
</dbReference>
<dbReference type="PROSITE" id="PS50863">
    <property type="entry name" value="B3"/>
    <property type="match status" value="4"/>
</dbReference>
<feature type="domain" description="TF-B3" evidence="6">
    <location>
        <begin position="452"/>
        <end position="545"/>
    </location>
</feature>
<feature type="domain" description="TF-B3" evidence="6">
    <location>
        <begin position="206"/>
        <end position="301"/>
    </location>
</feature>
<accession>A0A103XL03</accession>
<dbReference type="EMBL" id="LEKV01004813">
    <property type="protein sequence ID" value="KVH92588.1"/>
    <property type="molecule type" value="Genomic_DNA"/>
</dbReference>
<dbReference type="Proteomes" id="UP000243975">
    <property type="component" value="Unassembled WGS sequence"/>
</dbReference>
<dbReference type="Gramene" id="KVH92588">
    <property type="protein sequence ID" value="KVH92588"/>
    <property type="gene ID" value="Ccrd_005391"/>
</dbReference>
<evidence type="ECO:0000256" key="2">
    <source>
        <dbReference type="ARBA" id="ARBA00023015"/>
    </source>
</evidence>
<feature type="domain" description="TF-B3" evidence="6">
    <location>
        <begin position="15"/>
        <end position="108"/>
    </location>
</feature>
<name>A0A103XL03_CYNCS</name>
<dbReference type="OMA" id="NMHKLEP"/>
<evidence type="ECO:0000313" key="7">
    <source>
        <dbReference type="EMBL" id="KVH92588.1"/>
    </source>
</evidence>
<dbReference type="InterPro" id="IPR003340">
    <property type="entry name" value="B3_DNA-bd"/>
</dbReference>
<evidence type="ECO:0000256" key="5">
    <source>
        <dbReference type="ARBA" id="ARBA00023242"/>
    </source>
</evidence>
<dbReference type="STRING" id="59895.A0A103XL03"/>
<proteinExistence type="predicted"/>
<dbReference type="Gene3D" id="2.40.330.10">
    <property type="entry name" value="DNA-binding pseudobarrel domain"/>
    <property type="match status" value="4"/>
</dbReference>
<comment type="subcellular location">
    <subcellularLocation>
        <location evidence="1">Nucleus</location>
    </subcellularLocation>
</comment>
<evidence type="ECO:0000259" key="6">
    <source>
        <dbReference type="PROSITE" id="PS50863"/>
    </source>
</evidence>
<dbReference type="SMART" id="SM01019">
    <property type="entry name" value="B3"/>
    <property type="match status" value="4"/>
</dbReference>
<evidence type="ECO:0000313" key="8">
    <source>
        <dbReference type="Proteomes" id="UP000243975"/>
    </source>
</evidence>
<evidence type="ECO:0000256" key="4">
    <source>
        <dbReference type="ARBA" id="ARBA00023163"/>
    </source>
</evidence>
<dbReference type="InterPro" id="IPR050655">
    <property type="entry name" value="Plant_B3_domain"/>
</dbReference>
<keyword evidence="5" id="KW-0539">Nucleus</keyword>
<evidence type="ECO:0000256" key="1">
    <source>
        <dbReference type="ARBA" id="ARBA00004123"/>
    </source>
</evidence>
<keyword evidence="2" id="KW-0805">Transcription regulation</keyword>
<reference evidence="7 8" key="1">
    <citation type="journal article" date="2016" name="Sci. Rep.">
        <title>The genome sequence of the outbreeding globe artichoke constructed de novo incorporating a phase-aware low-pass sequencing strategy of F1 progeny.</title>
        <authorList>
            <person name="Scaglione D."/>
            <person name="Reyes-Chin-Wo S."/>
            <person name="Acquadro A."/>
            <person name="Froenicke L."/>
            <person name="Portis E."/>
            <person name="Beitel C."/>
            <person name="Tirone M."/>
            <person name="Mauro R."/>
            <person name="Lo Monaco A."/>
            <person name="Mauromicale G."/>
            <person name="Faccioli P."/>
            <person name="Cattivelli L."/>
            <person name="Rieseberg L."/>
            <person name="Michelmore R."/>
            <person name="Lanteri S."/>
        </authorList>
    </citation>
    <scope>NUCLEOTIDE SEQUENCE [LARGE SCALE GENOMIC DNA]</scope>
    <source>
        <strain evidence="7">2C</strain>
    </source>
</reference>
<dbReference type="Pfam" id="PF02362">
    <property type="entry name" value="B3"/>
    <property type="match status" value="4"/>
</dbReference>
<organism evidence="7 8">
    <name type="scientific">Cynara cardunculus var. scolymus</name>
    <name type="common">Globe artichoke</name>
    <name type="synonym">Cynara scolymus</name>
    <dbReference type="NCBI Taxonomy" id="59895"/>
    <lineage>
        <taxon>Eukaryota</taxon>
        <taxon>Viridiplantae</taxon>
        <taxon>Streptophyta</taxon>
        <taxon>Embryophyta</taxon>
        <taxon>Tracheophyta</taxon>
        <taxon>Spermatophyta</taxon>
        <taxon>Magnoliopsida</taxon>
        <taxon>eudicotyledons</taxon>
        <taxon>Gunneridae</taxon>
        <taxon>Pentapetalae</taxon>
        <taxon>asterids</taxon>
        <taxon>campanulids</taxon>
        <taxon>Asterales</taxon>
        <taxon>Asteraceae</taxon>
        <taxon>Carduoideae</taxon>
        <taxon>Cardueae</taxon>
        <taxon>Carduinae</taxon>
        <taxon>Cynara</taxon>
    </lineage>
</organism>